<comment type="caution">
    <text evidence="2">The sequence shown here is derived from an EMBL/GenBank/DDBJ whole genome shotgun (WGS) entry which is preliminary data.</text>
</comment>
<dbReference type="RefSeq" id="WP_023887831.1">
    <property type="nucleotide sequence ID" value="NZ_JAWFMW010000081.1"/>
</dbReference>
<dbReference type="PANTHER" id="PTHR36573:SF1">
    <property type="entry name" value="INTERMEMBRANE PHOSPHOLIPID TRANSPORT SYSTEM BINDING PROTEIN MLAC"/>
    <property type="match status" value="1"/>
</dbReference>
<name>A0A1A9RCM3_EIKCO</name>
<dbReference type="Proteomes" id="UP000078003">
    <property type="component" value="Unassembled WGS sequence"/>
</dbReference>
<gene>
    <name evidence="2" type="ORF">A7P85_08150</name>
    <name evidence="3" type="ORF">A7P89_02140</name>
</gene>
<dbReference type="EMBL" id="LXSF01000010">
    <property type="protein sequence ID" value="OAM15786.1"/>
    <property type="molecule type" value="Genomic_DNA"/>
</dbReference>
<feature type="chain" id="PRO_5015060558" evidence="1">
    <location>
        <begin position="23"/>
        <end position="196"/>
    </location>
</feature>
<evidence type="ECO:0000313" key="4">
    <source>
        <dbReference type="Proteomes" id="UP000078003"/>
    </source>
</evidence>
<dbReference type="AlphaFoldDB" id="A0A1A9RCM3"/>
<dbReference type="Pfam" id="PF05494">
    <property type="entry name" value="MlaC"/>
    <property type="match status" value="1"/>
</dbReference>
<dbReference type="InterPro" id="IPR042245">
    <property type="entry name" value="Tgt2/MlaC_sf"/>
</dbReference>
<sequence>MKKSALTAALSIGIMSIGLAFATPQQAVAQLKQNSTQVLNILQNAKNNNDVQVRRQAENYAIPYFDFTRMTELAVGANWRNATPAQKTALTEQFKTLLIRTYSGTMLQYRNANVVIRENAVQRGNSIIVTADITPAGGKPVTMDYTMYQSGGKYRVYNVAVEGASLVTVYRSQFNNTIAQKGIDGLIQELRSKNGS</sequence>
<dbReference type="Proteomes" id="UP000078103">
    <property type="component" value="Unassembled WGS sequence"/>
</dbReference>
<evidence type="ECO:0000313" key="5">
    <source>
        <dbReference type="Proteomes" id="UP000078103"/>
    </source>
</evidence>
<accession>A0A1A9RCM3</accession>
<reference evidence="4 5" key="1">
    <citation type="submission" date="2016-05" db="EMBL/GenBank/DDBJ databases">
        <title>Draft genome of Corynebacterium afermentans subsp. afermentans LCDC 88199T.</title>
        <authorList>
            <person name="Bernier A.-M."/>
            <person name="Bernard K."/>
        </authorList>
    </citation>
    <scope>NUCLEOTIDE SEQUENCE [LARGE SCALE GENOMIC DNA]</scope>
    <source>
        <strain evidence="4">NML01-0328</strain>
        <strain evidence="5">NML120819</strain>
    </source>
</reference>
<keyword evidence="1" id="KW-0732">Signal</keyword>
<dbReference type="InterPro" id="IPR008869">
    <property type="entry name" value="MlaC/ttg2D"/>
</dbReference>
<dbReference type="PIRSF" id="PIRSF004649">
    <property type="entry name" value="MlaC"/>
    <property type="match status" value="1"/>
</dbReference>
<dbReference type="PANTHER" id="PTHR36573">
    <property type="entry name" value="INTERMEMBRANE PHOSPHOLIPID TRANSPORT SYSTEM BINDING PROTEIN MLAC"/>
    <property type="match status" value="1"/>
</dbReference>
<evidence type="ECO:0000313" key="3">
    <source>
        <dbReference type="EMBL" id="OAM24072.1"/>
    </source>
</evidence>
<reference evidence="2" key="2">
    <citation type="submission" date="2016-05" db="EMBL/GenBank/DDBJ databases">
        <authorList>
            <person name="Lavstsen T."/>
            <person name="Jespersen J.S."/>
        </authorList>
    </citation>
    <scope>NUCLEOTIDE SEQUENCE</scope>
    <source>
        <strain evidence="2">NML01-0328</strain>
        <strain evidence="3">NML120819</strain>
    </source>
</reference>
<evidence type="ECO:0000256" key="1">
    <source>
        <dbReference type="SAM" id="SignalP"/>
    </source>
</evidence>
<protein>
    <submittedName>
        <fullName evidence="2">Transporter</fullName>
    </submittedName>
</protein>
<feature type="signal peptide" evidence="1">
    <location>
        <begin position="1"/>
        <end position="22"/>
    </location>
</feature>
<dbReference type="EMBL" id="LXSH01000010">
    <property type="protein sequence ID" value="OAM24072.1"/>
    <property type="molecule type" value="Genomic_DNA"/>
</dbReference>
<proteinExistence type="predicted"/>
<evidence type="ECO:0000313" key="2">
    <source>
        <dbReference type="EMBL" id="OAM15786.1"/>
    </source>
</evidence>
<dbReference type="Gene3D" id="3.10.450.710">
    <property type="entry name" value="Tgt2/MlaC"/>
    <property type="match status" value="1"/>
</dbReference>
<organism evidence="2 4">
    <name type="scientific">Eikenella corrodens</name>
    <dbReference type="NCBI Taxonomy" id="539"/>
    <lineage>
        <taxon>Bacteria</taxon>
        <taxon>Pseudomonadati</taxon>
        <taxon>Pseudomonadota</taxon>
        <taxon>Betaproteobacteria</taxon>
        <taxon>Neisseriales</taxon>
        <taxon>Neisseriaceae</taxon>
        <taxon>Eikenella</taxon>
    </lineage>
</organism>